<keyword evidence="1" id="KW-0472">Membrane</keyword>
<dbReference type="RefSeq" id="WP_251225230.1">
    <property type="nucleotide sequence ID" value="NZ_JAMBOL010000044.1"/>
</dbReference>
<accession>A0A9X2DUD2</accession>
<organism evidence="2 3">
    <name type="scientific">Halalkalibacter oceani</name>
    <dbReference type="NCBI Taxonomy" id="1653776"/>
    <lineage>
        <taxon>Bacteria</taxon>
        <taxon>Bacillati</taxon>
        <taxon>Bacillota</taxon>
        <taxon>Bacilli</taxon>
        <taxon>Bacillales</taxon>
        <taxon>Bacillaceae</taxon>
        <taxon>Halalkalibacter</taxon>
    </lineage>
</organism>
<gene>
    <name evidence="2" type="ORF">M3202_21290</name>
</gene>
<dbReference type="EMBL" id="JAMBOL010000044">
    <property type="protein sequence ID" value="MCM3716582.1"/>
    <property type="molecule type" value="Genomic_DNA"/>
</dbReference>
<evidence type="ECO:0000313" key="3">
    <source>
        <dbReference type="Proteomes" id="UP001139179"/>
    </source>
</evidence>
<keyword evidence="3" id="KW-1185">Reference proteome</keyword>
<sequence length="300" mass="35463">MNFWIYATILGLFAYWVMYRMLVPKKKVYAARDFIRAEQMEQREREISQRSTVHSWVYPLYERIQQGFPTSDQQTKHLQQLIKESGEFDTTVEDIQIAQLTNVLLYPIVISAFGFVFMREFSIYFILFGLLFGFIMYRQPISVLKSKKKIHDQKVLEEMTRLTTIFMMLSSGNKTTYDAIVETVQQTKDYSKHLGYYLYGLEKDLYTRPTEIALRRFSAELQRYPFVDRFVNNVILALQKGGIDNNLNLRLRETLNTMDDDAISKKIERLKIESRMPTFISVFLMLIYFLAFGAAVLMMF</sequence>
<dbReference type="AlphaFoldDB" id="A0A9X2DUD2"/>
<comment type="caution">
    <text evidence="2">The sequence shown here is derived from an EMBL/GenBank/DDBJ whole genome shotgun (WGS) entry which is preliminary data.</text>
</comment>
<proteinExistence type="predicted"/>
<feature type="transmembrane region" description="Helical" evidence="1">
    <location>
        <begin position="279"/>
        <end position="299"/>
    </location>
</feature>
<reference evidence="2" key="1">
    <citation type="submission" date="2022-05" db="EMBL/GenBank/DDBJ databases">
        <title>Comparative Genomics of Spacecraft Associated Microbes.</title>
        <authorList>
            <person name="Tran M.T."/>
            <person name="Wright A."/>
            <person name="Seuylemezian A."/>
            <person name="Eisen J."/>
            <person name="Coil D."/>
        </authorList>
    </citation>
    <scope>NUCLEOTIDE SEQUENCE</scope>
    <source>
        <strain evidence="2">214.1.1</strain>
    </source>
</reference>
<dbReference type="Proteomes" id="UP001139179">
    <property type="component" value="Unassembled WGS sequence"/>
</dbReference>
<keyword evidence="1" id="KW-0812">Transmembrane</keyword>
<evidence type="ECO:0000313" key="2">
    <source>
        <dbReference type="EMBL" id="MCM3716582.1"/>
    </source>
</evidence>
<name>A0A9X2DUD2_9BACI</name>
<evidence type="ECO:0000256" key="1">
    <source>
        <dbReference type="SAM" id="Phobius"/>
    </source>
</evidence>
<protein>
    <submittedName>
        <fullName evidence="2">Uncharacterized protein</fullName>
    </submittedName>
</protein>
<keyword evidence="1" id="KW-1133">Transmembrane helix</keyword>
<feature type="transmembrane region" description="Helical" evidence="1">
    <location>
        <begin position="121"/>
        <end position="137"/>
    </location>
</feature>
<feature type="transmembrane region" description="Helical" evidence="1">
    <location>
        <begin position="6"/>
        <end position="23"/>
    </location>
</feature>
<feature type="transmembrane region" description="Helical" evidence="1">
    <location>
        <begin position="97"/>
        <end position="115"/>
    </location>
</feature>